<feature type="domain" description="Calmodulin-binding" evidence="9">
    <location>
        <begin position="345"/>
        <end position="416"/>
    </location>
</feature>
<comment type="subcellular location">
    <subcellularLocation>
        <location evidence="1">Membrane</location>
        <topology evidence="1">Multi-pass membrane protein</topology>
    </subcellularLocation>
</comment>
<keyword evidence="5" id="KW-0406">Ion transport</keyword>
<protein>
    <recommendedName>
        <fullName evidence="13">Calmodulin-binding domain-containing protein</fullName>
    </recommendedName>
</protein>
<dbReference type="SUPFAM" id="SSF81324">
    <property type="entry name" value="Voltage-gated potassium channels"/>
    <property type="match status" value="1"/>
</dbReference>
<keyword evidence="2" id="KW-0813">Transport</keyword>
<name>A0AA88XK76_PINIB</name>
<evidence type="ECO:0000256" key="2">
    <source>
        <dbReference type="ARBA" id="ARBA00022448"/>
    </source>
</evidence>
<evidence type="ECO:0000256" key="6">
    <source>
        <dbReference type="ARBA" id="ARBA00023136"/>
    </source>
</evidence>
<comment type="caution">
    <text evidence="11">The sequence shown here is derived from an EMBL/GenBank/DDBJ whole genome shotgun (WGS) entry which is preliminary data.</text>
</comment>
<keyword evidence="6 8" id="KW-0472">Membrane</keyword>
<accession>A0AA88XK76</accession>
<sequence>MEGPGIPLVKTENHYTRYVSTDNLIGRSTSMESNTKADEEKTHLGFRLRIRKELIGRRTRVVDASFLLSLIGIIANVFDTELKFSGSIGANSSVSVVLRIITSITTVLLVMSVILYNLIGIKLQLITAGLENWSLVINYSIIFKTVTEVIVCSFHPLPYGDVRIPVMVVHKDDEGNPEYLSQYIPANSILSVLMFCRLYILGRFLVVHSDLFRDTTVQSLGTLSKVRINAQFVFKALMTTRPGTCLTAILLSTLIISSWSIRVCEFYTEPADGNGNYLQALWLTSVTFLTLGYGDVVPHSICGRIIAIKTGLMGVGIMALCVAVLARKLEQTRSERYVHTFVQQIHMDKLHRHAAADVVKQSMIVWKLRRSGYSFHSSRILRHRRKLLDAIRRMNQSQFSKSQLRDCVIGTVEVAKGVAEINDVAYEIKEDQANIQQRLENLEKLMTNIHFQLYEMRESMREKEKSANLKKN</sequence>
<keyword evidence="4 8" id="KW-1133">Transmembrane helix</keyword>
<dbReference type="EMBL" id="VSWD01000012">
    <property type="protein sequence ID" value="KAK3086891.1"/>
    <property type="molecule type" value="Genomic_DNA"/>
</dbReference>
<dbReference type="GO" id="GO:0016020">
    <property type="term" value="C:membrane"/>
    <property type="evidence" value="ECO:0007669"/>
    <property type="project" value="UniProtKB-SubCell"/>
</dbReference>
<evidence type="ECO:0000256" key="5">
    <source>
        <dbReference type="ARBA" id="ARBA00023065"/>
    </source>
</evidence>
<feature type="domain" description="Potassium channel" evidence="10">
    <location>
        <begin position="250"/>
        <end position="330"/>
    </location>
</feature>
<dbReference type="SUPFAM" id="SSF81327">
    <property type="entry name" value="Small-conductance potassium channel"/>
    <property type="match status" value="1"/>
</dbReference>
<dbReference type="InterPro" id="IPR013099">
    <property type="entry name" value="K_chnl_dom"/>
</dbReference>
<dbReference type="InterPro" id="IPR015449">
    <property type="entry name" value="K_chnl_Ca-activ_SK"/>
</dbReference>
<evidence type="ECO:0000256" key="3">
    <source>
        <dbReference type="ARBA" id="ARBA00022692"/>
    </source>
</evidence>
<feature type="transmembrane region" description="Helical" evidence="8">
    <location>
        <begin position="306"/>
        <end position="326"/>
    </location>
</feature>
<dbReference type="Pfam" id="PF03530">
    <property type="entry name" value="SK_channel"/>
    <property type="match status" value="1"/>
</dbReference>
<dbReference type="InterPro" id="IPR004178">
    <property type="entry name" value="CaM-bd_dom"/>
</dbReference>
<dbReference type="Pfam" id="PF02888">
    <property type="entry name" value="CaMBD"/>
    <property type="match status" value="1"/>
</dbReference>
<evidence type="ECO:0000313" key="12">
    <source>
        <dbReference type="Proteomes" id="UP001186944"/>
    </source>
</evidence>
<keyword evidence="12" id="KW-1185">Reference proteome</keyword>
<gene>
    <name evidence="11" type="ORF">FSP39_025041</name>
</gene>
<proteinExistence type="predicted"/>
<dbReference type="InterPro" id="IPR036122">
    <property type="entry name" value="CaM-bd_dom_sf"/>
</dbReference>
<evidence type="ECO:0000259" key="9">
    <source>
        <dbReference type="Pfam" id="PF02888"/>
    </source>
</evidence>
<evidence type="ECO:0000256" key="7">
    <source>
        <dbReference type="ARBA" id="ARBA00023303"/>
    </source>
</evidence>
<evidence type="ECO:0000313" key="11">
    <source>
        <dbReference type="EMBL" id="KAK3086891.1"/>
    </source>
</evidence>
<dbReference type="Pfam" id="PF07885">
    <property type="entry name" value="Ion_trans_2"/>
    <property type="match status" value="1"/>
</dbReference>
<organism evidence="11 12">
    <name type="scientific">Pinctada imbricata</name>
    <name type="common">Atlantic pearl-oyster</name>
    <name type="synonym">Pinctada martensii</name>
    <dbReference type="NCBI Taxonomy" id="66713"/>
    <lineage>
        <taxon>Eukaryota</taxon>
        <taxon>Metazoa</taxon>
        <taxon>Spiralia</taxon>
        <taxon>Lophotrochozoa</taxon>
        <taxon>Mollusca</taxon>
        <taxon>Bivalvia</taxon>
        <taxon>Autobranchia</taxon>
        <taxon>Pteriomorphia</taxon>
        <taxon>Pterioida</taxon>
        <taxon>Pterioidea</taxon>
        <taxon>Pteriidae</taxon>
        <taxon>Pinctada</taxon>
    </lineage>
</organism>
<reference evidence="11" key="1">
    <citation type="submission" date="2019-08" db="EMBL/GenBank/DDBJ databases">
        <title>The improved chromosome-level genome for the pearl oyster Pinctada fucata martensii using PacBio sequencing and Hi-C.</title>
        <authorList>
            <person name="Zheng Z."/>
        </authorList>
    </citation>
    <scope>NUCLEOTIDE SEQUENCE</scope>
    <source>
        <strain evidence="11">ZZ-2019</strain>
        <tissue evidence="11">Adductor muscle</tissue>
    </source>
</reference>
<keyword evidence="3 8" id="KW-0812">Transmembrane</keyword>
<feature type="transmembrane region" description="Helical" evidence="8">
    <location>
        <begin position="61"/>
        <end position="78"/>
    </location>
</feature>
<dbReference type="Proteomes" id="UP001186944">
    <property type="component" value="Unassembled WGS sequence"/>
</dbReference>
<dbReference type="GO" id="GO:0016286">
    <property type="term" value="F:small conductance calcium-activated potassium channel activity"/>
    <property type="evidence" value="ECO:0007669"/>
    <property type="project" value="InterPro"/>
</dbReference>
<feature type="transmembrane region" description="Helical" evidence="8">
    <location>
        <begin position="243"/>
        <end position="261"/>
    </location>
</feature>
<evidence type="ECO:0000256" key="1">
    <source>
        <dbReference type="ARBA" id="ARBA00004141"/>
    </source>
</evidence>
<feature type="transmembrane region" description="Helical" evidence="8">
    <location>
        <begin position="98"/>
        <end position="119"/>
    </location>
</feature>
<evidence type="ECO:0008006" key="13">
    <source>
        <dbReference type="Google" id="ProtNLM"/>
    </source>
</evidence>
<evidence type="ECO:0000259" key="10">
    <source>
        <dbReference type="Pfam" id="PF07885"/>
    </source>
</evidence>
<dbReference type="GO" id="GO:0005516">
    <property type="term" value="F:calmodulin binding"/>
    <property type="evidence" value="ECO:0007669"/>
    <property type="project" value="InterPro"/>
</dbReference>
<evidence type="ECO:0000256" key="4">
    <source>
        <dbReference type="ARBA" id="ARBA00022989"/>
    </source>
</evidence>
<dbReference type="Gene3D" id="1.10.287.70">
    <property type="match status" value="2"/>
</dbReference>
<keyword evidence="7" id="KW-0407">Ion channel</keyword>
<feature type="transmembrane region" description="Helical" evidence="8">
    <location>
        <begin position="276"/>
        <end position="294"/>
    </location>
</feature>
<dbReference type="PANTHER" id="PTHR10153">
    <property type="entry name" value="SMALL CONDUCTANCE CALCIUM-ACTIVATED POTASSIUM CHANNEL"/>
    <property type="match status" value="1"/>
</dbReference>
<evidence type="ECO:0000256" key="8">
    <source>
        <dbReference type="SAM" id="Phobius"/>
    </source>
</evidence>
<dbReference type="AlphaFoldDB" id="A0AA88XK76"/>